<evidence type="ECO:0000313" key="2">
    <source>
        <dbReference type="Proteomes" id="UP000789803"/>
    </source>
</evidence>
<name>A0ABN7K5W1_9BACT</name>
<evidence type="ECO:0008006" key="3">
    <source>
        <dbReference type="Google" id="ProtNLM"/>
    </source>
</evidence>
<reference evidence="1 2" key="1">
    <citation type="submission" date="2020-11" db="EMBL/GenBank/DDBJ databases">
        <authorList>
            <person name="Peeters C."/>
        </authorList>
    </citation>
    <scope>NUCLEOTIDE SEQUENCE [LARGE SCALE GENOMIC DNA]</scope>
    <source>
        <strain evidence="1 2">LMG 7974</strain>
    </source>
</reference>
<comment type="caution">
    <text evidence="1">The sequence shown here is derived from an EMBL/GenBank/DDBJ whole genome shotgun (WGS) entry which is preliminary data.</text>
</comment>
<gene>
    <name evidence="1" type="ORF">LMG7974_00759</name>
</gene>
<dbReference type="EMBL" id="CAJHOF010000005">
    <property type="protein sequence ID" value="CAD7287884.1"/>
    <property type="molecule type" value="Genomic_DNA"/>
</dbReference>
<dbReference type="Proteomes" id="UP000789803">
    <property type="component" value="Unassembled WGS sequence"/>
</dbReference>
<proteinExistence type="predicted"/>
<sequence length="159" mass="17400">MKICSAIFVAIFGIFFVGCATVGMPNESKENDAIAKQFAKPTDQKANLYLYRPSSWGANAKIDLDVNGKRIGSLTGSEFVLLKGLKPGQTGIMGSTNLQGTGENCLVEIDLKANENNYVLVQIQSGWWSHGCELSVTQDEVKAQKDIKKSDLVKSFYKE</sequence>
<keyword evidence="2" id="KW-1185">Reference proteome</keyword>
<dbReference type="RefSeq" id="WP_229932566.1">
    <property type="nucleotide sequence ID" value="NZ_CAJHOF010000005.1"/>
</dbReference>
<evidence type="ECO:0000313" key="1">
    <source>
        <dbReference type="EMBL" id="CAD7287884.1"/>
    </source>
</evidence>
<accession>A0ABN7K5W1</accession>
<protein>
    <recommendedName>
        <fullName evidence="3">Lipoprotein</fullName>
    </recommendedName>
</protein>
<organism evidence="1 2">
    <name type="scientific">Campylobacter majalis</name>
    <dbReference type="NCBI Taxonomy" id="2790656"/>
    <lineage>
        <taxon>Bacteria</taxon>
        <taxon>Pseudomonadati</taxon>
        <taxon>Campylobacterota</taxon>
        <taxon>Epsilonproteobacteria</taxon>
        <taxon>Campylobacterales</taxon>
        <taxon>Campylobacteraceae</taxon>
        <taxon>Campylobacter</taxon>
    </lineage>
</organism>
<dbReference type="PROSITE" id="PS51257">
    <property type="entry name" value="PROKAR_LIPOPROTEIN"/>
    <property type="match status" value="1"/>
</dbReference>